<keyword evidence="1" id="KW-0406">Ion transport</keyword>
<dbReference type="EMBL" id="BAVR01000004">
    <property type="protein sequence ID" value="GAE87140.1"/>
    <property type="molecule type" value="Genomic_DNA"/>
</dbReference>
<protein>
    <submittedName>
        <fullName evidence="1">Osmosensitive K+ channel histidine kinase KdpD</fullName>
    </submittedName>
</protein>
<keyword evidence="1" id="KW-0418">Kinase</keyword>
<keyword evidence="1" id="KW-0813">Transport</keyword>
<dbReference type="GO" id="GO:0016301">
    <property type="term" value="F:kinase activity"/>
    <property type="evidence" value="ECO:0007669"/>
    <property type="project" value="UniProtKB-KW"/>
</dbReference>
<sequence>MKKNTIKWRIFKYNIIAISVLLTLTTVVFNITIQSYIENDIKEQLSTIAQQVEDTALFRGPDFCLLRDCKNPVLCREGKTIFPGKAMNYSGSISS</sequence>
<keyword evidence="1" id="KW-0808">Transferase</keyword>
<reference evidence="1" key="1">
    <citation type="journal article" date="2014" name="Genome Announc.">
        <title>Draft Genome Sequence of Clostridium straminisolvens Strain JCM 21531T, Isolated from a Cellulose-Degrading Bacterial Community.</title>
        <authorList>
            <person name="Yuki M."/>
            <person name="Oshima K."/>
            <person name="Suda W."/>
            <person name="Sakamoto M."/>
            <person name="Kitamura K."/>
            <person name="Iida T."/>
            <person name="Hattori M."/>
            <person name="Ohkuma M."/>
        </authorList>
    </citation>
    <scope>NUCLEOTIDE SEQUENCE [LARGE SCALE GENOMIC DNA]</scope>
    <source>
        <strain evidence="1">JCM 21531</strain>
    </source>
</reference>
<evidence type="ECO:0000313" key="1">
    <source>
        <dbReference type="EMBL" id="GAE87140.1"/>
    </source>
</evidence>
<organism evidence="1 2">
    <name type="scientific">Acetivibrio straminisolvens JCM 21531</name>
    <dbReference type="NCBI Taxonomy" id="1294263"/>
    <lineage>
        <taxon>Bacteria</taxon>
        <taxon>Bacillati</taxon>
        <taxon>Bacillota</taxon>
        <taxon>Clostridia</taxon>
        <taxon>Eubacteriales</taxon>
        <taxon>Oscillospiraceae</taxon>
        <taxon>Acetivibrio</taxon>
    </lineage>
</organism>
<dbReference type="RefSeq" id="WP_243467059.1">
    <property type="nucleotide sequence ID" value="NZ_BAVR01000004.1"/>
</dbReference>
<dbReference type="STRING" id="1294263.JCM21531_488"/>
<dbReference type="Proteomes" id="UP000019109">
    <property type="component" value="Unassembled WGS sequence"/>
</dbReference>
<accession>W4V0X1</accession>
<name>W4V0X1_9FIRM</name>
<keyword evidence="1" id="KW-0407">Ion channel</keyword>
<comment type="caution">
    <text evidence="1">The sequence shown here is derived from an EMBL/GenBank/DDBJ whole genome shotgun (WGS) entry which is preliminary data.</text>
</comment>
<dbReference type="AlphaFoldDB" id="W4V0X1"/>
<proteinExistence type="predicted"/>
<gene>
    <name evidence="1" type="ORF">JCM21531_488</name>
</gene>
<keyword evidence="2" id="KW-1185">Reference proteome</keyword>
<dbReference type="GO" id="GO:0034220">
    <property type="term" value="P:monoatomic ion transmembrane transport"/>
    <property type="evidence" value="ECO:0007669"/>
    <property type="project" value="UniProtKB-KW"/>
</dbReference>
<evidence type="ECO:0000313" key="2">
    <source>
        <dbReference type="Proteomes" id="UP000019109"/>
    </source>
</evidence>